<keyword evidence="4" id="KW-1185">Reference proteome</keyword>
<name>A0A6G1GD61_9PEZI</name>
<evidence type="ECO:0000313" key="3">
    <source>
        <dbReference type="EMBL" id="KAF1815964.1"/>
    </source>
</evidence>
<dbReference type="OrthoDB" id="5386682at2759"/>
<dbReference type="InterPro" id="IPR010730">
    <property type="entry name" value="HET"/>
</dbReference>
<evidence type="ECO:0000313" key="4">
    <source>
        <dbReference type="Proteomes" id="UP000504638"/>
    </source>
</evidence>
<dbReference type="Pfam" id="PF26639">
    <property type="entry name" value="Het-6_barrel"/>
    <property type="match status" value="1"/>
</dbReference>
<feature type="region of interest" description="Disordered" evidence="1">
    <location>
        <begin position="186"/>
        <end position="207"/>
    </location>
</feature>
<evidence type="ECO:0000259" key="2">
    <source>
        <dbReference type="Pfam" id="PF06985"/>
    </source>
</evidence>
<gene>
    <name evidence="3 5" type="ORF">P152DRAFT_455687</name>
</gene>
<feature type="domain" description="Heterokaryon incompatibility" evidence="2">
    <location>
        <begin position="59"/>
        <end position="251"/>
    </location>
</feature>
<feature type="region of interest" description="Disordered" evidence="1">
    <location>
        <begin position="553"/>
        <end position="574"/>
    </location>
</feature>
<dbReference type="GeneID" id="54419408"/>
<sequence length="697" mass="79172">MAANTHQHFKYEPLNQPAAFRLLLLEPGKDEDAITCKLQIHHLSASYPLSMPKDSTPPFEAISYVWGSADLIHTIECNEKPLRITANLRQALLLLRCPSRPVFVWADAICIDQSDLKERRVQVDLMERIYSRAKRVSVCLRVDDALSTQEQHALAKYLRALGPLKYARRKFSQRWAIPDERAVAVESSYSDTPPTAGRRSPGYSPGPRQLRRKIIWNYNQYPQLDERGDILPLSVKFFDNPWFNRIWVIQEVSDSSKTRVGFGKEFVPFQNVLSLAAQVRRHPLYTLLAPKTKGVQNVLSMASDLDISAHEPLLALLQATRDFKASDPRDKVYAVLHRPVKRPRTRHKYYSTLDQRKYLEVLVQMLTLLHLLFGAVQSRIGTTQFWYMFTLLMSMAYFTKQERAVWIIVTDVFHRFVNFCVAVDQRILHQFKHVQTLHDTFSISADYSLTVNSVFSKIALRSIQLSGSLDVLSYTNHVSAINTSYPSWVPQWDLPTEGVQLLVAFPGHQYTAAAGIRHNTGLAGDHADYLVVEGISFSSISWISDVITLSQSSQPVPKRRERDQDNDTSLSGSTTATPWRRCLASFAAERLVHGRRRLAPPSFQDYQQCLASAHRICHGRRAFTLENEYVGIGAAAMKVGDIVCILFGGKVPYILRPTDRTGMYRLVGECYVHGIMQGEVVGLSHKIGLKKDRFVLS</sequence>
<organism evidence="3">
    <name type="scientific">Eremomyces bilateralis CBS 781.70</name>
    <dbReference type="NCBI Taxonomy" id="1392243"/>
    <lineage>
        <taxon>Eukaryota</taxon>
        <taxon>Fungi</taxon>
        <taxon>Dikarya</taxon>
        <taxon>Ascomycota</taxon>
        <taxon>Pezizomycotina</taxon>
        <taxon>Dothideomycetes</taxon>
        <taxon>Dothideomycetes incertae sedis</taxon>
        <taxon>Eremomycetales</taxon>
        <taxon>Eremomycetaceae</taxon>
        <taxon>Eremomyces</taxon>
    </lineage>
</organism>
<dbReference type="EMBL" id="ML975151">
    <property type="protein sequence ID" value="KAF1815964.1"/>
    <property type="molecule type" value="Genomic_DNA"/>
</dbReference>
<dbReference type="PANTHER" id="PTHR24148:SF64">
    <property type="entry name" value="HETEROKARYON INCOMPATIBILITY DOMAIN-CONTAINING PROTEIN"/>
    <property type="match status" value="1"/>
</dbReference>
<proteinExistence type="predicted"/>
<reference evidence="5" key="3">
    <citation type="submission" date="2025-04" db="UniProtKB">
        <authorList>
            <consortium name="RefSeq"/>
        </authorList>
    </citation>
    <scope>IDENTIFICATION</scope>
    <source>
        <strain evidence="5">CBS 781.70</strain>
    </source>
</reference>
<evidence type="ECO:0000313" key="5">
    <source>
        <dbReference type="RefSeq" id="XP_033537595.1"/>
    </source>
</evidence>
<dbReference type="RefSeq" id="XP_033537595.1">
    <property type="nucleotide sequence ID" value="XM_033678838.1"/>
</dbReference>
<dbReference type="Pfam" id="PF06985">
    <property type="entry name" value="HET"/>
    <property type="match status" value="1"/>
</dbReference>
<reference evidence="3 5" key="1">
    <citation type="submission" date="2020-01" db="EMBL/GenBank/DDBJ databases">
        <authorList>
            <consortium name="DOE Joint Genome Institute"/>
            <person name="Haridas S."/>
            <person name="Albert R."/>
            <person name="Binder M."/>
            <person name="Bloem J."/>
            <person name="Labutti K."/>
            <person name="Salamov A."/>
            <person name="Andreopoulos B."/>
            <person name="Baker S.E."/>
            <person name="Barry K."/>
            <person name="Bills G."/>
            <person name="Bluhm B.H."/>
            <person name="Cannon C."/>
            <person name="Castanera R."/>
            <person name="Culley D.E."/>
            <person name="Daum C."/>
            <person name="Ezra D."/>
            <person name="Gonzalez J.B."/>
            <person name="Henrissat B."/>
            <person name="Kuo A."/>
            <person name="Liang C."/>
            <person name="Lipzen A."/>
            <person name="Lutzoni F."/>
            <person name="Magnuson J."/>
            <person name="Mondo S."/>
            <person name="Nolan M."/>
            <person name="Ohm R."/>
            <person name="Pangilinan J."/>
            <person name="Park H.-J."/>
            <person name="Ramirez L."/>
            <person name="Alfaro M."/>
            <person name="Sun H."/>
            <person name="Tritt A."/>
            <person name="Yoshinaga Y."/>
            <person name="Zwiers L.-H."/>
            <person name="Turgeon B.G."/>
            <person name="Goodwin S.B."/>
            <person name="Spatafora J.W."/>
            <person name="Crous P.W."/>
            <person name="Grigoriev I.V."/>
        </authorList>
    </citation>
    <scope>NUCLEOTIDE SEQUENCE</scope>
    <source>
        <strain evidence="3 5">CBS 781.70</strain>
    </source>
</reference>
<protein>
    <recommendedName>
        <fullName evidence="2">Heterokaryon incompatibility domain-containing protein</fullName>
    </recommendedName>
</protein>
<reference evidence="5" key="2">
    <citation type="submission" date="2020-04" db="EMBL/GenBank/DDBJ databases">
        <authorList>
            <consortium name="NCBI Genome Project"/>
        </authorList>
    </citation>
    <scope>NUCLEOTIDE SEQUENCE</scope>
    <source>
        <strain evidence="5">CBS 781.70</strain>
    </source>
</reference>
<dbReference type="AlphaFoldDB" id="A0A6G1GD61"/>
<dbReference type="PANTHER" id="PTHR24148">
    <property type="entry name" value="ANKYRIN REPEAT DOMAIN-CONTAINING PROTEIN 39 HOMOLOG-RELATED"/>
    <property type="match status" value="1"/>
</dbReference>
<accession>A0A6G1GD61</accession>
<evidence type="ECO:0000256" key="1">
    <source>
        <dbReference type="SAM" id="MobiDB-lite"/>
    </source>
</evidence>
<dbReference type="InterPro" id="IPR052895">
    <property type="entry name" value="HetReg/Transcr_Mod"/>
</dbReference>
<dbReference type="Proteomes" id="UP000504638">
    <property type="component" value="Unplaced"/>
</dbReference>